<dbReference type="Proteomes" id="UP000388235">
    <property type="component" value="Chromosome"/>
</dbReference>
<dbReference type="AlphaFoldDB" id="A0A5Q2Q779"/>
<evidence type="ECO:0000313" key="3">
    <source>
        <dbReference type="Proteomes" id="UP000388235"/>
    </source>
</evidence>
<reference evidence="2 3" key="1">
    <citation type="submission" date="2019-11" db="EMBL/GenBank/DDBJ databases">
        <authorList>
            <person name="Khan S.A."/>
            <person name="Jeon C.O."/>
            <person name="Chun B.H."/>
        </authorList>
    </citation>
    <scope>NUCLEOTIDE SEQUENCE [LARGE SCALE GENOMIC DNA]</scope>
    <source>
        <strain evidence="2 3">IMCC 1097</strain>
    </source>
</reference>
<dbReference type="KEGG" id="llp:GH975_04005"/>
<accession>A0A5Q2Q779</accession>
<feature type="region of interest" description="Disordered" evidence="1">
    <location>
        <begin position="31"/>
        <end position="53"/>
    </location>
</feature>
<sequence length="53" mass="5916">MPADGVRRVMRDLPQVAVDPQQPLPGQQAQRAYQSTEAMGRSGPQFEGFEVWT</sequence>
<gene>
    <name evidence="2" type="ORF">GH975_04005</name>
</gene>
<evidence type="ECO:0000256" key="1">
    <source>
        <dbReference type="SAM" id="MobiDB-lite"/>
    </source>
</evidence>
<keyword evidence="3" id="KW-1185">Reference proteome</keyword>
<proteinExistence type="predicted"/>
<evidence type="ECO:0000313" key="2">
    <source>
        <dbReference type="EMBL" id="QGG79778.1"/>
    </source>
</evidence>
<organism evidence="2 3">
    <name type="scientific">Litorivicinus lipolyticus</name>
    <dbReference type="NCBI Taxonomy" id="418701"/>
    <lineage>
        <taxon>Bacteria</taxon>
        <taxon>Pseudomonadati</taxon>
        <taxon>Pseudomonadota</taxon>
        <taxon>Gammaproteobacteria</taxon>
        <taxon>Oceanospirillales</taxon>
        <taxon>Litorivicinaceae</taxon>
        <taxon>Litorivicinus</taxon>
    </lineage>
</organism>
<name>A0A5Q2Q779_9GAMM</name>
<protein>
    <submittedName>
        <fullName evidence="2">Uncharacterized protein</fullName>
    </submittedName>
</protein>
<dbReference type="EMBL" id="CP045871">
    <property type="protein sequence ID" value="QGG79778.1"/>
    <property type="molecule type" value="Genomic_DNA"/>
</dbReference>